<dbReference type="SUPFAM" id="SSF48239">
    <property type="entry name" value="Terpenoid cyclases/Protein prenyltransferases"/>
    <property type="match status" value="1"/>
</dbReference>
<dbReference type="PANTHER" id="PTHR43611">
    <property type="entry name" value="ALPHA-D-GLUCOSE 1-PHOSPHATE PHOSPHATASE"/>
    <property type="match status" value="1"/>
</dbReference>
<keyword evidence="2" id="KW-1185">Reference proteome</keyword>
<dbReference type="InterPro" id="IPR006439">
    <property type="entry name" value="HAD-SF_hydro_IA"/>
</dbReference>
<dbReference type="PANTHER" id="PTHR43611:SF3">
    <property type="entry name" value="FLAVIN MONONUCLEOTIDE HYDROLASE 1, CHLOROPLATIC"/>
    <property type="match status" value="1"/>
</dbReference>
<dbReference type="CDD" id="cd02603">
    <property type="entry name" value="HAD_sEH-N_like"/>
    <property type="match status" value="1"/>
</dbReference>
<dbReference type="InterPro" id="IPR036412">
    <property type="entry name" value="HAD-like_sf"/>
</dbReference>
<dbReference type="InterPro" id="IPR023214">
    <property type="entry name" value="HAD_sf"/>
</dbReference>
<dbReference type="InterPro" id="IPR023198">
    <property type="entry name" value="PGP-like_dom2"/>
</dbReference>
<dbReference type="Gene3D" id="1.50.10.20">
    <property type="match status" value="1"/>
</dbReference>
<evidence type="ECO:0000313" key="1">
    <source>
        <dbReference type="EMBL" id="PPQ73337.1"/>
    </source>
</evidence>
<organism evidence="1 2">
    <name type="scientific">Gymnopilus dilepis</name>
    <dbReference type="NCBI Taxonomy" id="231916"/>
    <lineage>
        <taxon>Eukaryota</taxon>
        <taxon>Fungi</taxon>
        <taxon>Dikarya</taxon>
        <taxon>Basidiomycota</taxon>
        <taxon>Agaricomycotina</taxon>
        <taxon>Agaricomycetes</taxon>
        <taxon>Agaricomycetidae</taxon>
        <taxon>Agaricales</taxon>
        <taxon>Agaricineae</taxon>
        <taxon>Hymenogastraceae</taxon>
        <taxon>Gymnopilus</taxon>
    </lineage>
</organism>
<dbReference type="Pfam" id="PF00702">
    <property type="entry name" value="Hydrolase"/>
    <property type="match status" value="1"/>
</dbReference>
<dbReference type="SFLD" id="SFLDS00003">
    <property type="entry name" value="Haloacid_Dehalogenase"/>
    <property type="match status" value="1"/>
</dbReference>
<gene>
    <name evidence="1" type="ORF">CVT26_015309</name>
</gene>
<dbReference type="InterPro" id="IPR008930">
    <property type="entry name" value="Terpenoid_cyclase/PrenylTrfase"/>
</dbReference>
<dbReference type="Gene3D" id="3.40.50.1000">
    <property type="entry name" value="HAD superfamily/HAD-like"/>
    <property type="match status" value="1"/>
</dbReference>
<accession>A0A409W4B5</accession>
<dbReference type="SUPFAM" id="SSF56784">
    <property type="entry name" value="HAD-like"/>
    <property type="match status" value="1"/>
</dbReference>
<reference evidence="1 2" key="1">
    <citation type="journal article" date="2018" name="Evol. Lett.">
        <title>Horizontal gene cluster transfer increased hallucinogenic mushroom diversity.</title>
        <authorList>
            <person name="Reynolds H.T."/>
            <person name="Vijayakumar V."/>
            <person name="Gluck-Thaler E."/>
            <person name="Korotkin H.B."/>
            <person name="Matheny P.B."/>
            <person name="Slot J.C."/>
        </authorList>
    </citation>
    <scope>NUCLEOTIDE SEQUENCE [LARGE SCALE GENOMIC DNA]</scope>
    <source>
        <strain evidence="1 2">SRW20</strain>
    </source>
</reference>
<comment type="caution">
    <text evidence="1">The sequence shown here is derived from an EMBL/GenBank/DDBJ whole genome shotgun (WGS) entry which is preliminary data.</text>
</comment>
<evidence type="ECO:0008006" key="3">
    <source>
        <dbReference type="Google" id="ProtNLM"/>
    </source>
</evidence>
<dbReference type="AlphaFoldDB" id="A0A409W4B5"/>
<dbReference type="SFLD" id="SFLDG01129">
    <property type="entry name" value="C1.5:_HAD__Beta-PGM__Phosphata"/>
    <property type="match status" value="1"/>
</dbReference>
<dbReference type="Gene3D" id="1.10.150.240">
    <property type="entry name" value="Putative phosphatase, domain 2"/>
    <property type="match status" value="1"/>
</dbReference>
<dbReference type="EMBL" id="NHYE01005410">
    <property type="protein sequence ID" value="PPQ73337.1"/>
    <property type="molecule type" value="Genomic_DNA"/>
</dbReference>
<protein>
    <recommendedName>
        <fullName evidence="3">HAD-like protein</fullName>
    </recommendedName>
</protein>
<dbReference type="STRING" id="231916.A0A409W4B5"/>
<sequence length="484" mass="55105">MDGDTIYFWKPQYDNIVFDLGDVLFNWSPPTQQSFLSPKVLRSILHSVHWFEYEKGNLGEDEVYSLVAEEFGVAFTDVKSTLQAARESLKKNPRMLDIIRQLKDEGLKIYALSNISAPDWEVLSNTATEEDWSLFTQVFTSAALHERKPNIGIYKRVIEATGIDPMRTIFVDDKLENVVTARSLGMHGIIFGDESRVIRKLKNTCYDPVQRGWAFLQAHKKSMLSSTSNGVQFSENFSQLLILEMTGDKSLVNYVKCSDQFNFFQGEPILTTEYFPNDLDTTALALSVCKDTDKESLDKVMDEMLKFKTSDGIIQVYFDHSLPRIDPIVCTNVLTLFHRNGRGNELKETLDWVEQVLVNRAYISGTYYYIGADQFLYFLQRLGPAFKERVFERVGEEADSLSLAARILAACAVDVIDDRDLKTLLSLQCEDGSWGNSWLYRYVGSGVRVGNDGVTTAFALRAIRDTHELQKKLGEREDLHEDAL</sequence>
<name>A0A409W4B5_9AGAR</name>
<evidence type="ECO:0000313" key="2">
    <source>
        <dbReference type="Proteomes" id="UP000284706"/>
    </source>
</evidence>
<dbReference type="GO" id="GO:0016791">
    <property type="term" value="F:phosphatase activity"/>
    <property type="evidence" value="ECO:0007669"/>
    <property type="project" value="UniProtKB-ARBA"/>
</dbReference>
<proteinExistence type="predicted"/>
<dbReference type="NCBIfam" id="TIGR01509">
    <property type="entry name" value="HAD-SF-IA-v3"/>
    <property type="match status" value="1"/>
</dbReference>
<dbReference type="Proteomes" id="UP000284706">
    <property type="component" value="Unassembled WGS sequence"/>
</dbReference>
<dbReference type="InParanoid" id="A0A409W4B5"/>
<dbReference type="OrthoDB" id="2012566at2759"/>